<proteinExistence type="predicted"/>
<dbReference type="RefSeq" id="WP_091355896.1">
    <property type="nucleotide sequence ID" value="NZ_AP025284.1"/>
</dbReference>
<gene>
    <name evidence="1" type="ORF">SAMN03080615_01429</name>
</gene>
<name>A0A1H9FTH3_9GAMM</name>
<evidence type="ECO:0000313" key="1">
    <source>
        <dbReference type="EMBL" id="SEQ41175.1"/>
    </source>
</evidence>
<dbReference type="Proteomes" id="UP000198749">
    <property type="component" value="Unassembled WGS sequence"/>
</dbReference>
<dbReference type="STRING" id="355243.SAMN03080615_01429"/>
<evidence type="ECO:0000313" key="2">
    <source>
        <dbReference type="Proteomes" id="UP000198749"/>
    </source>
</evidence>
<sequence>MFIKIKKNCGIYMEHNGMEKNHIMPVTSNFLINLGHAAEISFYTIKETKTRFDLENHQITVPPHTRVIHLQMAYRYSSTKEKIGDAKGSVVERNFYKFYFKPEEMGQYEELRSHIEKHVLNL</sequence>
<organism evidence="1 2">
    <name type="scientific">Amphritea atlantica</name>
    <dbReference type="NCBI Taxonomy" id="355243"/>
    <lineage>
        <taxon>Bacteria</taxon>
        <taxon>Pseudomonadati</taxon>
        <taxon>Pseudomonadota</taxon>
        <taxon>Gammaproteobacteria</taxon>
        <taxon>Oceanospirillales</taxon>
        <taxon>Oceanospirillaceae</taxon>
        <taxon>Amphritea</taxon>
    </lineage>
</organism>
<keyword evidence="2" id="KW-1185">Reference proteome</keyword>
<dbReference type="AlphaFoldDB" id="A0A1H9FTH3"/>
<accession>A0A1H9FTH3</accession>
<dbReference type="OrthoDB" id="6118257at2"/>
<protein>
    <submittedName>
        <fullName evidence="1">Uncharacterized protein</fullName>
    </submittedName>
</protein>
<reference evidence="2" key="1">
    <citation type="submission" date="2016-10" db="EMBL/GenBank/DDBJ databases">
        <authorList>
            <person name="Varghese N."/>
            <person name="Submissions S."/>
        </authorList>
    </citation>
    <scope>NUCLEOTIDE SEQUENCE [LARGE SCALE GENOMIC DNA]</scope>
    <source>
        <strain evidence="2">DSM 18887</strain>
    </source>
</reference>
<dbReference type="EMBL" id="FOGB01000003">
    <property type="protein sequence ID" value="SEQ41175.1"/>
    <property type="molecule type" value="Genomic_DNA"/>
</dbReference>